<evidence type="ECO:0000313" key="1">
    <source>
        <dbReference type="EMBL" id="KAK8871401.1"/>
    </source>
</evidence>
<protein>
    <submittedName>
        <fullName evidence="1">Uncharacterized protein</fullName>
    </submittedName>
</protein>
<accession>A0ABR2J0V1</accession>
<dbReference type="EMBL" id="JAPFFF010000013">
    <property type="protein sequence ID" value="KAK8871401.1"/>
    <property type="molecule type" value="Genomic_DNA"/>
</dbReference>
<dbReference type="Proteomes" id="UP001470230">
    <property type="component" value="Unassembled WGS sequence"/>
</dbReference>
<sequence length="57" mass="6476">MLGQKLNVYQMNREAGFSIFGGQSILINYLTDEDVKAFRKAFDDLKKIPDFKGAVSF</sequence>
<keyword evidence="2" id="KW-1185">Reference proteome</keyword>
<reference evidence="1 2" key="1">
    <citation type="submission" date="2024-04" db="EMBL/GenBank/DDBJ databases">
        <title>Tritrichomonas musculus Genome.</title>
        <authorList>
            <person name="Alves-Ferreira E."/>
            <person name="Grigg M."/>
            <person name="Lorenzi H."/>
            <person name="Galac M."/>
        </authorList>
    </citation>
    <scope>NUCLEOTIDE SEQUENCE [LARGE SCALE GENOMIC DNA]</scope>
    <source>
        <strain evidence="1 2">EAF2021</strain>
    </source>
</reference>
<gene>
    <name evidence="1" type="ORF">M9Y10_007126</name>
</gene>
<name>A0ABR2J0V1_9EUKA</name>
<evidence type="ECO:0000313" key="2">
    <source>
        <dbReference type="Proteomes" id="UP001470230"/>
    </source>
</evidence>
<comment type="caution">
    <text evidence="1">The sequence shown here is derived from an EMBL/GenBank/DDBJ whole genome shotgun (WGS) entry which is preliminary data.</text>
</comment>
<proteinExistence type="predicted"/>
<organism evidence="1 2">
    <name type="scientific">Tritrichomonas musculus</name>
    <dbReference type="NCBI Taxonomy" id="1915356"/>
    <lineage>
        <taxon>Eukaryota</taxon>
        <taxon>Metamonada</taxon>
        <taxon>Parabasalia</taxon>
        <taxon>Tritrichomonadida</taxon>
        <taxon>Tritrichomonadidae</taxon>
        <taxon>Tritrichomonas</taxon>
    </lineage>
</organism>